<dbReference type="GO" id="GO:0012505">
    <property type="term" value="C:endomembrane system"/>
    <property type="evidence" value="ECO:0007669"/>
    <property type="project" value="UniProtKB-ARBA"/>
</dbReference>
<evidence type="ECO:0000256" key="4">
    <source>
        <dbReference type="ARBA" id="ARBA00022927"/>
    </source>
</evidence>
<protein>
    <recommendedName>
        <fullName evidence="8">Vesicle transport protein</fullName>
    </recommendedName>
</protein>
<keyword evidence="5 8" id="KW-1133">Transmembrane helix</keyword>
<evidence type="ECO:0000256" key="6">
    <source>
        <dbReference type="ARBA" id="ARBA00023136"/>
    </source>
</evidence>
<dbReference type="InterPro" id="IPR011691">
    <property type="entry name" value="Vesicle_transpt_SFT2"/>
</dbReference>
<organism evidence="9 10">
    <name type="scientific">Plasmodium gallinaceum</name>
    <dbReference type="NCBI Taxonomy" id="5849"/>
    <lineage>
        <taxon>Eukaryota</taxon>
        <taxon>Sar</taxon>
        <taxon>Alveolata</taxon>
        <taxon>Apicomplexa</taxon>
        <taxon>Aconoidasida</taxon>
        <taxon>Haemosporida</taxon>
        <taxon>Plasmodiidae</taxon>
        <taxon>Plasmodium</taxon>
        <taxon>Plasmodium (Haemamoeba)</taxon>
    </lineage>
</organism>
<dbReference type="GO" id="GO:0015031">
    <property type="term" value="P:protein transport"/>
    <property type="evidence" value="ECO:0007669"/>
    <property type="project" value="UniProtKB-KW"/>
</dbReference>
<keyword evidence="2 8" id="KW-0813">Transport</keyword>
<sequence>MSGNKYEGLSFFENNEFQNLNNEFLKGSMDNNKNEEEKGLIEKAIGLSKKGAENIQKGFKATLEKTNLTNTPSISSNSTAAETESIFSNFPLFNNQNRNNESNTFFGFTALLSYKNFPLFCVLFGVSVLFMILSFLTLPMIVIAPRQFGFFFTLSSISFVSSLAFLKGFSSLYFHLLEKKRLPFTTAYILSLVSTLYFTVISPLYLLALITSIVQVLALISFIVSYIPGGSEAIKMLINALYSYIKKLFRKNNSSDLPF</sequence>
<evidence type="ECO:0000256" key="8">
    <source>
        <dbReference type="RuleBase" id="RU363111"/>
    </source>
</evidence>
<keyword evidence="10" id="KW-1185">Reference proteome</keyword>
<feature type="transmembrane region" description="Helical" evidence="8">
    <location>
        <begin position="181"/>
        <end position="198"/>
    </location>
</feature>
<dbReference type="VEuPathDB" id="PlasmoDB:PGAL8A_00233700"/>
<gene>
    <name evidence="9" type="ORF">PGAL8A_00233700</name>
</gene>
<evidence type="ECO:0000313" key="10">
    <source>
        <dbReference type="Proteomes" id="UP000220797"/>
    </source>
</evidence>
<dbReference type="RefSeq" id="XP_028527753.1">
    <property type="nucleotide sequence ID" value="XM_028671062.1"/>
</dbReference>
<keyword evidence="6 8" id="KW-0472">Membrane</keyword>
<proteinExistence type="inferred from homology"/>
<dbReference type="EMBL" id="CVMV01000032">
    <property type="protein sequence ID" value="CRG94939.1"/>
    <property type="molecule type" value="Genomic_DNA"/>
</dbReference>
<comment type="caution">
    <text evidence="9">The sequence shown here is derived from an EMBL/GenBank/DDBJ whole genome shotgun (WGS) entry which is preliminary data.</text>
</comment>
<dbReference type="AlphaFoldDB" id="A0A1J1GRL6"/>
<dbReference type="OrthoDB" id="660759at2759"/>
<comment type="similarity">
    <text evidence="7 8">Belongs to the SFT2 family.</text>
</comment>
<comment type="function">
    <text evidence="8">May be involved in fusion of retrograde transport vesicles derived from an endocytic compartment with the Golgi complex.</text>
</comment>
<feature type="transmembrane region" description="Helical" evidence="8">
    <location>
        <begin position="117"/>
        <end position="142"/>
    </location>
</feature>
<dbReference type="GeneID" id="39730864"/>
<dbReference type="GO" id="GO:0016192">
    <property type="term" value="P:vesicle-mediated transport"/>
    <property type="evidence" value="ECO:0007669"/>
    <property type="project" value="InterPro"/>
</dbReference>
<dbReference type="PANTHER" id="PTHR23137:SF36">
    <property type="entry name" value="VESICLE TRANSPORT PROTEIN SFT2C"/>
    <property type="match status" value="1"/>
</dbReference>
<accession>A0A1J1GRL6</accession>
<reference evidence="9" key="1">
    <citation type="submission" date="2015-04" db="EMBL/GenBank/DDBJ databases">
        <authorList>
            <consortium name="Pathogen Informatics"/>
        </authorList>
    </citation>
    <scope>NUCLEOTIDE SEQUENCE [LARGE SCALE GENOMIC DNA]</scope>
    <source>
        <strain evidence="9">8A</strain>
    </source>
</reference>
<dbReference type="Proteomes" id="UP000220797">
    <property type="component" value="Unassembled WGS sequence"/>
</dbReference>
<comment type="subcellular location">
    <subcellularLocation>
        <location evidence="1 8">Membrane</location>
        <topology evidence="1 8">Multi-pass membrane protein</topology>
    </subcellularLocation>
</comment>
<dbReference type="GO" id="GO:0016020">
    <property type="term" value="C:membrane"/>
    <property type="evidence" value="ECO:0007669"/>
    <property type="project" value="UniProtKB-SubCell"/>
</dbReference>
<dbReference type="GO" id="GO:0005737">
    <property type="term" value="C:cytoplasm"/>
    <property type="evidence" value="ECO:0007669"/>
    <property type="project" value="UniProtKB-ARBA"/>
</dbReference>
<feature type="transmembrane region" description="Helical" evidence="8">
    <location>
        <begin position="148"/>
        <end position="169"/>
    </location>
</feature>
<keyword evidence="3 8" id="KW-0812">Transmembrane</keyword>
<keyword evidence="4 8" id="KW-0653">Protein transport</keyword>
<dbReference type="OMA" id="IPGGSHM"/>
<evidence type="ECO:0000256" key="7">
    <source>
        <dbReference type="ARBA" id="ARBA00025800"/>
    </source>
</evidence>
<dbReference type="InterPro" id="IPR007305">
    <property type="entry name" value="Vesicle_transpt_Got1/SFT2"/>
</dbReference>
<evidence type="ECO:0000256" key="3">
    <source>
        <dbReference type="ARBA" id="ARBA00022692"/>
    </source>
</evidence>
<dbReference type="Pfam" id="PF04178">
    <property type="entry name" value="Got1"/>
    <property type="match status" value="1"/>
</dbReference>
<evidence type="ECO:0000256" key="1">
    <source>
        <dbReference type="ARBA" id="ARBA00004141"/>
    </source>
</evidence>
<dbReference type="PANTHER" id="PTHR23137">
    <property type="entry name" value="VESICLE TRANSPORT PROTEIN-RELATED"/>
    <property type="match status" value="1"/>
</dbReference>
<evidence type="ECO:0000256" key="2">
    <source>
        <dbReference type="ARBA" id="ARBA00022448"/>
    </source>
</evidence>
<feature type="transmembrane region" description="Helical" evidence="8">
    <location>
        <begin position="204"/>
        <end position="227"/>
    </location>
</feature>
<evidence type="ECO:0000256" key="5">
    <source>
        <dbReference type="ARBA" id="ARBA00022989"/>
    </source>
</evidence>
<dbReference type="SUPFAM" id="SSF103473">
    <property type="entry name" value="MFS general substrate transporter"/>
    <property type="match status" value="1"/>
</dbReference>
<name>A0A1J1GRL6_PLAGA</name>
<dbReference type="InterPro" id="IPR036259">
    <property type="entry name" value="MFS_trans_sf"/>
</dbReference>
<evidence type="ECO:0000313" key="9">
    <source>
        <dbReference type="EMBL" id="CRG94939.1"/>
    </source>
</evidence>